<protein>
    <submittedName>
        <fullName evidence="1">Uncharacterized protein</fullName>
    </submittedName>
</protein>
<keyword evidence="2" id="KW-1185">Reference proteome</keyword>
<dbReference type="Proteomes" id="UP000238479">
    <property type="component" value="Chromosome 1"/>
</dbReference>
<comment type="caution">
    <text evidence="1">The sequence shown here is derived from an EMBL/GenBank/DDBJ whole genome shotgun (WGS) entry which is preliminary data.</text>
</comment>
<organism evidence="1 2">
    <name type="scientific">Rosa chinensis</name>
    <name type="common">China rose</name>
    <dbReference type="NCBI Taxonomy" id="74649"/>
    <lineage>
        <taxon>Eukaryota</taxon>
        <taxon>Viridiplantae</taxon>
        <taxon>Streptophyta</taxon>
        <taxon>Embryophyta</taxon>
        <taxon>Tracheophyta</taxon>
        <taxon>Spermatophyta</taxon>
        <taxon>Magnoliopsida</taxon>
        <taxon>eudicotyledons</taxon>
        <taxon>Gunneridae</taxon>
        <taxon>Pentapetalae</taxon>
        <taxon>rosids</taxon>
        <taxon>fabids</taxon>
        <taxon>Rosales</taxon>
        <taxon>Rosaceae</taxon>
        <taxon>Rosoideae</taxon>
        <taxon>Rosoideae incertae sedis</taxon>
        <taxon>Rosa</taxon>
    </lineage>
</organism>
<dbReference type="AlphaFoldDB" id="A0A2P6SA97"/>
<accession>A0A2P6SA97</accession>
<proteinExistence type="predicted"/>
<sequence length="58" mass="7256">MMSPNLYLWRKEEKMLQQMYKEMICLLEEIGQEVLQLRRERRVLNVGCLLRKFLWVRI</sequence>
<evidence type="ECO:0000313" key="2">
    <source>
        <dbReference type="Proteomes" id="UP000238479"/>
    </source>
</evidence>
<gene>
    <name evidence="1" type="ORF">RchiOBHm_Chr1g0326321</name>
</gene>
<dbReference type="Gramene" id="PRQ55596">
    <property type="protein sequence ID" value="PRQ55596"/>
    <property type="gene ID" value="RchiOBHm_Chr1g0326321"/>
</dbReference>
<evidence type="ECO:0000313" key="1">
    <source>
        <dbReference type="EMBL" id="PRQ55596.1"/>
    </source>
</evidence>
<name>A0A2P6SA97_ROSCH</name>
<dbReference type="EMBL" id="PDCK01000039">
    <property type="protein sequence ID" value="PRQ55596.1"/>
    <property type="molecule type" value="Genomic_DNA"/>
</dbReference>
<reference evidence="1 2" key="1">
    <citation type="journal article" date="2018" name="Nat. Genet.">
        <title>The Rosa genome provides new insights in the design of modern roses.</title>
        <authorList>
            <person name="Bendahmane M."/>
        </authorList>
    </citation>
    <scope>NUCLEOTIDE SEQUENCE [LARGE SCALE GENOMIC DNA]</scope>
    <source>
        <strain evidence="2">cv. Old Blush</strain>
    </source>
</reference>